<organism evidence="8 9">
    <name type="scientific">Coffea canephora</name>
    <name type="common">Robusta coffee</name>
    <dbReference type="NCBI Taxonomy" id="49390"/>
    <lineage>
        <taxon>Eukaryota</taxon>
        <taxon>Viridiplantae</taxon>
        <taxon>Streptophyta</taxon>
        <taxon>Embryophyta</taxon>
        <taxon>Tracheophyta</taxon>
        <taxon>Spermatophyta</taxon>
        <taxon>Magnoliopsida</taxon>
        <taxon>eudicotyledons</taxon>
        <taxon>Gunneridae</taxon>
        <taxon>Pentapetalae</taxon>
        <taxon>asterids</taxon>
        <taxon>lamiids</taxon>
        <taxon>Gentianales</taxon>
        <taxon>Rubiaceae</taxon>
        <taxon>Ixoroideae</taxon>
        <taxon>Gardenieae complex</taxon>
        <taxon>Bertiereae - Coffeeae clade</taxon>
        <taxon>Coffeeae</taxon>
        <taxon>Coffea</taxon>
    </lineage>
</organism>
<dbReference type="OrthoDB" id="69989at2759"/>
<protein>
    <recommendedName>
        <fullName evidence="5">Endopeptidase S2P</fullName>
    </recommendedName>
</protein>
<keyword evidence="3 6" id="KW-1133">Transmembrane helix</keyword>
<evidence type="ECO:0000256" key="6">
    <source>
        <dbReference type="SAM" id="Phobius"/>
    </source>
</evidence>
<evidence type="ECO:0000313" key="8">
    <source>
        <dbReference type="EMBL" id="CDP04120.1"/>
    </source>
</evidence>
<evidence type="ECO:0000313" key="9">
    <source>
        <dbReference type="Proteomes" id="UP000295252"/>
    </source>
</evidence>
<dbReference type="PhylomeDB" id="A0A068U6E0"/>
<evidence type="ECO:0000256" key="1">
    <source>
        <dbReference type="ARBA" id="ARBA00004127"/>
    </source>
</evidence>
<dbReference type="EMBL" id="HG739096">
    <property type="protein sequence ID" value="CDP04120.1"/>
    <property type="molecule type" value="Genomic_DNA"/>
</dbReference>
<dbReference type="GO" id="GO:0071475">
    <property type="term" value="P:cellular hyperosmotic salinity response"/>
    <property type="evidence" value="ECO:0007669"/>
    <property type="project" value="EnsemblPlants"/>
</dbReference>
<dbReference type="GO" id="GO:0000139">
    <property type="term" value="C:Golgi membrane"/>
    <property type="evidence" value="ECO:0007669"/>
    <property type="project" value="EnsemblPlants"/>
</dbReference>
<dbReference type="Gramene" id="CDP04120">
    <property type="protein sequence ID" value="CDP04120"/>
    <property type="gene ID" value="GSCOC_T00017420001"/>
</dbReference>
<evidence type="ECO:0000259" key="7">
    <source>
        <dbReference type="Pfam" id="PF02163"/>
    </source>
</evidence>
<keyword evidence="4 6" id="KW-0472">Membrane</keyword>
<dbReference type="PANTHER" id="PTHR13325">
    <property type="entry name" value="PROTEASE M50 MEMBRANE-BOUND TRANSCRIPTION FACTOR SITE 2 PROTEASE"/>
    <property type="match status" value="1"/>
</dbReference>
<dbReference type="GO" id="GO:0004222">
    <property type="term" value="F:metalloendopeptidase activity"/>
    <property type="evidence" value="ECO:0007669"/>
    <property type="project" value="EnsemblPlants"/>
</dbReference>
<keyword evidence="9" id="KW-1185">Reference proteome</keyword>
<evidence type="ECO:0000256" key="2">
    <source>
        <dbReference type="ARBA" id="ARBA00022692"/>
    </source>
</evidence>
<proteinExistence type="predicted"/>
<dbReference type="Pfam" id="PF02163">
    <property type="entry name" value="Peptidase_M50"/>
    <property type="match status" value="1"/>
</dbReference>
<dbReference type="PRINTS" id="PR01000">
    <property type="entry name" value="SREBPS2PTASE"/>
</dbReference>
<dbReference type="InParanoid" id="A0A068U6E0"/>
<comment type="subcellular location">
    <subcellularLocation>
        <location evidence="1">Endomembrane system</location>
        <topology evidence="1">Multi-pass membrane protein</topology>
    </subcellularLocation>
</comment>
<feature type="transmembrane region" description="Helical" evidence="6">
    <location>
        <begin position="542"/>
        <end position="563"/>
    </location>
</feature>
<sequence length="566" mass="63900">MEGRRIRRFGRGSQSSRTLLPLRLTRLTNAVSCWYCDFKTSVLNEPLYRYGRRHSRFAFLSHTHTKKEFLQAFFVRESLFFYLCLFIYNRFCFRCLRVWFSVGLGFSLTALLGVILVTIHLYKGNDGMISLFNGSLFGFSSSISGLIMSLPDIGYIFLSSILSVFIHEVGHALAAASEGIQMEYIAVFLAVLFPGALVALNEECLQALPRNAALRIYCAGIWHNATFCVVCALVLFLLPSILDPFYIHGESPMVLYVSPMSPLFGYLSPHDLIISLDGTRIHNVQQWKEKVALLNWQLENLHNSGEYKGLTKINGRIGYCVPSYLIRNSMQLQLEGNYTSCPDELFAFAASPCLNPAVLDNVSIEDNHARGSESIYCLNPMDVIKLRKCGDGVRTLSDQRSCSCLEEESCLAPVQMPGLAWVEITYSRPSSPGCRKLARNWLPRYENSVSGETSCISSFTFVGDLITLGHALHLTSYEPRWLMDVGASLPNMLEKLFICAFHVSLSLALLNSLPVYFLDGECILEVILQYFNFLRPRARRKVLQWVLVGGTILSVHTFLRMFIVKF</sequence>
<feature type="transmembrane region" description="Helical" evidence="6">
    <location>
        <begin position="182"/>
        <end position="200"/>
    </location>
</feature>
<dbReference type="InterPro" id="IPR001193">
    <property type="entry name" value="MBTPS2"/>
</dbReference>
<dbReference type="OMA" id="FYSWGRW"/>
<feature type="transmembrane region" description="Helical" evidence="6">
    <location>
        <begin position="129"/>
        <end position="147"/>
    </location>
</feature>
<evidence type="ECO:0000256" key="5">
    <source>
        <dbReference type="ARBA" id="ARBA00032658"/>
    </source>
</evidence>
<evidence type="ECO:0000256" key="4">
    <source>
        <dbReference type="ARBA" id="ARBA00023136"/>
    </source>
</evidence>
<dbReference type="InterPro" id="IPR008915">
    <property type="entry name" value="Peptidase_M50"/>
</dbReference>
<accession>A0A068U6E0</accession>
<dbReference type="FunCoup" id="A0A068U6E0">
    <property type="interactions" value="1991"/>
</dbReference>
<feature type="transmembrane region" description="Helical" evidence="6">
    <location>
        <begin position="100"/>
        <end position="122"/>
    </location>
</feature>
<feature type="domain" description="Peptidase M50" evidence="7">
    <location>
        <begin position="161"/>
        <end position="535"/>
    </location>
</feature>
<dbReference type="STRING" id="49390.A0A068U6E0"/>
<evidence type="ECO:0000256" key="3">
    <source>
        <dbReference type="ARBA" id="ARBA00022989"/>
    </source>
</evidence>
<name>A0A068U6E0_COFCA</name>
<keyword evidence="2 6" id="KW-0812">Transmembrane</keyword>
<reference evidence="9" key="1">
    <citation type="journal article" date="2014" name="Science">
        <title>The coffee genome provides insight into the convergent evolution of caffeine biosynthesis.</title>
        <authorList>
            <person name="Denoeud F."/>
            <person name="Carretero-Paulet L."/>
            <person name="Dereeper A."/>
            <person name="Droc G."/>
            <person name="Guyot R."/>
            <person name="Pietrella M."/>
            <person name="Zheng C."/>
            <person name="Alberti A."/>
            <person name="Anthony F."/>
            <person name="Aprea G."/>
            <person name="Aury J.M."/>
            <person name="Bento P."/>
            <person name="Bernard M."/>
            <person name="Bocs S."/>
            <person name="Campa C."/>
            <person name="Cenci A."/>
            <person name="Combes M.C."/>
            <person name="Crouzillat D."/>
            <person name="Da Silva C."/>
            <person name="Daddiego L."/>
            <person name="De Bellis F."/>
            <person name="Dussert S."/>
            <person name="Garsmeur O."/>
            <person name="Gayraud T."/>
            <person name="Guignon V."/>
            <person name="Jahn K."/>
            <person name="Jamilloux V."/>
            <person name="Joet T."/>
            <person name="Labadie K."/>
            <person name="Lan T."/>
            <person name="Leclercq J."/>
            <person name="Lepelley M."/>
            <person name="Leroy T."/>
            <person name="Li L.T."/>
            <person name="Librado P."/>
            <person name="Lopez L."/>
            <person name="Munoz A."/>
            <person name="Noel B."/>
            <person name="Pallavicini A."/>
            <person name="Perrotta G."/>
            <person name="Poncet V."/>
            <person name="Pot D."/>
            <person name="Priyono X."/>
            <person name="Rigoreau M."/>
            <person name="Rouard M."/>
            <person name="Rozas J."/>
            <person name="Tranchant-Dubreuil C."/>
            <person name="VanBuren R."/>
            <person name="Zhang Q."/>
            <person name="Andrade A.C."/>
            <person name="Argout X."/>
            <person name="Bertrand B."/>
            <person name="de Kochko A."/>
            <person name="Graziosi G."/>
            <person name="Henry R.J."/>
            <person name="Jayarama X."/>
            <person name="Ming R."/>
            <person name="Nagai C."/>
            <person name="Rounsley S."/>
            <person name="Sankoff D."/>
            <person name="Giuliano G."/>
            <person name="Albert V.A."/>
            <person name="Wincker P."/>
            <person name="Lashermes P."/>
        </authorList>
    </citation>
    <scope>NUCLEOTIDE SEQUENCE [LARGE SCALE GENOMIC DNA]</scope>
    <source>
        <strain evidence="9">cv. DH200-94</strain>
    </source>
</reference>
<dbReference type="GO" id="GO:0031293">
    <property type="term" value="P:membrane protein intracellular domain proteolysis"/>
    <property type="evidence" value="ECO:0007669"/>
    <property type="project" value="TreeGrafter"/>
</dbReference>
<dbReference type="GO" id="GO:1900457">
    <property type="term" value="P:regulation of brassinosteroid mediated signaling pathway"/>
    <property type="evidence" value="ECO:0007669"/>
    <property type="project" value="EnsemblPlants"/>
</dbReference>
<dbReference type="PANTHER" id="PTHR13325:SF3">
    <property type="entry name" value="MEMBRANE-BOUND TRANSCRIPTION FACTOR SITE-2 PROTEASE"/>
    <property type="match status" value="1"/>
</dbReference>
<feature type="transmembrane region" description="Helical" evidence="6">
    <location>
        <begin position="212"/>
        <end position="238"/>
    </location>
</feature>
<dbReference type="AlphaFoldDB" id="A0A068U6E0"/>
<dbReference type="Proteomes" id="UP000295252">
    <property type="component" value="Chromosome XI"/>
</dbReference>
<feature type="transmembrane region" description="Helical" evidence="6">
    <location>
        <begin position="153"/>
        <end position="175"/>
    </location>
</feature>
<gene>
    <name evidence="8" type="ORF">GSCOC_T00017420001</name>
</gene>
<dbReference type="GO" id="GO:1905897">
    <property type="term" value="P:regulation of response to endoplasmic reticulum stress"/>
    <property type="evidence" value="ECO:0007669"/>
    <property type="project" value="EnsemblPlants"/>
</dbReference>